<name>A0ACC0CWF1_9PEZI</name>
<evidence type="ECO:0000313" key="1">
    <source>
        <dbReference type="EMBL" id="KAI6084620.1"/>
    </source>
</evidence>
<sequence>MSYRHRTLSGFGTTRLLIIHPANSEAEPLRGSLIEYIVKSSHRGTSPEGLTRYEALSYVWGAPSTAHEITINSLTLPITANCDAALRRLRWVSQDRVLWVDSICIDQTPEGVEERNAQVAMMGDIYENASDVLIWLGGGDEKTDALFLHLKRLYELRDDSCEDARAEVNAQFMNECEHVPQIIEDILSRPWFERMWTLQELLLSSHATVQCGGQSMNWDAFCQALMLVEALFAPSSKGSRNFINCYYAYSDFKELVEVDAGAGVTRTEDDDESDVRKDLSTVVHHTRIRHATDPKDKIFAIYGISQKLGKPLPSPDYTESISMVYAKATAEIMRQDNSLWPLDNVWSGNRRTDLPSWVPDWSDDLRWSEDLLSDLGALPVNHGDRDTVNHWDGPVEHHDPEILISSDCFQLTLRAQTYGAINTVFDSHELVAVRRDVLAMSRTSAEHALAMRRHGAEQIKYFRRIYISLSAERDAKLRLQTFCRLLLTYSPTQPLKSFERGSEDLLSLLTASEDLETRRVITTYALDKLIKAADSNQHQDHIVKLVESDVNAALDVLLSSNLDCGSHEIYAKPHEPGYKVVHLLASATGFYNLIRGLIINRSIFTIGDGLLGYAYGQVHVRDVIAKFQGATSPHVLRPYEPNAYQIISPAVVKADREISPLVEGRDWAEIVLI</sequence>
<dbReference type="EMBL" id="MU394334">
    <property type="protein sequence ID" value="KAI6084620.1"/>
    <property type="molecule type" value="Genomic_DNA"/>
</dbReference>
<evidence type="ECO:0000313" key="2">
    <source>
        <dbReference type="Proteomes" id="UP001497680"/>
    </source>
</evidence>
<keyword evidence="2" id="KW-1185">Reference proteome</keyword>
<organism evidence="1 2">
    <name type="scientific">Hypoxylon rubiginosum</name>
    <dbReference type="NCBI Taxonomy" id="110542"/>
    <lineage>
        <taxon>Eukaryota</taxon>
        <taxon>Fungi</taxon>
        <taxon>Dikarya</taxon>
        <taxon>Ascomycota</taxon>
        <taxon>Pezizomycotina</taxon>
        <taxon>Sordariomycetes</taxon>
        <taxon>Xylariomycetidae</taxon>
        <taxon>Xylariales</taxon>
        <taxon>Hypoxylaceae</taxon>
        <taxon>Hypoxylon</taxon>
    </lineage>
</organism>
<proteinExistence type="predicted"/>
<protein>
    <submittedName>
        <fullName evidence="1">Heterokaryon incompatibility protein-domain-containing protein</fullName>
    </submittedName>
</protein>
<accession>A0ACC0CWF1</accession>
<comment type="caution">
    <text evidence="1">The sequence shown here is derived from an EMBL/GenBank/DDBJ whole genome shotgun (WGS) entry which is preliminary data.</text>
</comment>
<reference evidence="1 2" key="1">
    <citation type="journal article" date="2022" name="New Phytol.">
        <title>Ecological generalism drives hyperdiversity of secondary metabolite gene clusters in xylarialean endophytes.</title>
        <authorList>
            <person name="Franco M.E.E."/>
            <person name="Wisecaver J.H."/>
            <person name="Arnold A.E."/>
            <person name="Ju Y.M."/>
            <person name="Slot J.C."/>
            <person name="Ahrendt S."/>
            <person name="Moore L.P."/>
            <person name="Eastman K.E."/>
            <person name="Scott K."/>
            <person name="Konkel Z."/>
            <person name="Mondo S.J."/>
            <person name="Kuo A."/>
            <person name="Hayes R.D."/>
            <person name="Haridas S."/>
            <person name="Andreopoulos B."/>
            <person name="Riley R."/>
            <person name="LaButti K."/>
            <person name="Pangilinan J."/>
            <person name="Lipzen A."/>
            <person name="Amirebrahimi M."/>
            <person name="Yan J."/>
            <person name="Adam C."/>
            <person name="Keymanesh K."/>
            <person name="Ng V."/>
            <person name="Louie K."/>
            <person name="Northen T."/>
            <person name="Drula E."/>
            <person name="Henrissat B."/>
            <person name="Hsieh H.M."/>
            <person name="Youens-Clark K."/>
            <person name="Lutzoni F."/>
            <person name="Miadlikowska J."/>
            <person name="Eastwood D.C."/>
            <person name="Hamelin R.C."/>
            <person name="Grigoriev I.V."/>
            <person name="U'Ren J.M."/>
        </authorList>
    </citation>
    <scope>NUCLEOTIDE SEQUENCE [LARGE SCALE GENOMIC DNA]</scope>
    <source>
        <strain evidence="1 2">ER1909</strain>
    </source>
</reference>
<gene>
    <name evidence="1" type="ORF">F4821DRAFT_261695</name>
</gene>
<dbReference type="Proteomes" id="UP001497680">
    <property type="component" value="Unassembled WGS sequence"/>
</dbReference>